<evidence type="ECO:0000313" key="16">
    <source>
        <dbReference type="EMBL" id="KXB42596.1"/>
    </source>
</evidence>
<reference evidence="17" key="1">
    <citation type="submission" date="2016-01" db="EMBL/GenBank/DDBJ databases">
        <authorList>
            <person name="Mitreva M."/>
            <person name="Pepin K.H."/>
            <person name="Mihindukulasuriya K.A."/>
            <person name="Fulton R."/>
            <person name="Fronick C."/>
            <person name="O'Laughlin M."/>
            <person name="Miner T."/>
            <person name="Herter B."/>
            <person name="Rosa B.A."/>
            <person name="Cordes M."/>
            <person name="Tomlinson C."/>
            <person name="Wollam A."/>
            <person name="Palsikar V.B."/>
            <person name="Mardis E.R."/>
            <person name="Wilson R.K."/>
        </authorList>
    </citation>
    <scope>NUCLEOTIDE SEQUENCE [LARGE SCALE GENOMIC DNA]</scope>
    <source>
        <strain evidence="17">KA00274</strain>
    </source>
</reference>
<evidence type="ECO:0000256" key="8">
    <source>
        <dbReference type="ARBA" id="ARBA00023235"/>
    </source>
</evidence>
<dbReference type="PROSITE" id="PS50059">
    <property type="entry name" value="FKBP_PPIASE"/>
    <property type="match status" value="1"/>
</dbReference>
<comment type="similarity">
    <text evidence="2 12 14">Belongs to the FKBP-type PPIase family. Tig subfamily.</text>
</comment>
<evidence type="ECO:0000259" key="15">
    <source>
        <dbReference type="PROSITE" id="PS50059"/>
    </source>
</evidence>
<keyword evidence="7 12" id="KW-0143">Chaperone</keyword>
<dbReference type="PATRIC" id="fig|1497955.3.peg.268"/>
<dbReference type="RefSeq" id="WP_082714264.1">
    <property type="nucleotide sequence ID" value="NZ_JARFNM010000001.1"/>
</dbReference>
<dbReference type="Pfam" id="PF05698">
    <property type="entry name" value="Trigger_C"/>
    <property type="match status" value="1"/>
</dbReference>
<comment type="subcellular location">
    <subcellularLocation>
        <location evidence="12">Cytoplasm</location>
    </subcellularLocation>
    <text evidence="12">About half TF is bound to the ribosome near the polypeptide exit tunnel while the other half is free in the cytoplasm.</text>
</comment>
<evidence type="ECO:0000256" key="2">
    <source>
        <dbReference type="ARBA" id="ARBA00005464"/>
    </source>
</evidence>
<dbReference type="Gene3D" id="3.30.70.1050">
    <property type="entry name" value="Trigger factor ribosome-binding domain"/>
    <property type="match status" value="1"/>
</dbReference>
<name>A0A133YHC4_9FIRM</name>
<sequence length="452" mass="50420">MAEKGATRITACGGKNIMQAKFTKQEKNLGTLELTFSPEEFKAVLPKAYNRSKNHFRINGFRKGKAPFALALQAYGEQALYEEAIDILVNENLPTAIEENKLELVTRPELDVKAIGSKADTVFELKLTLVPEVKLGKYFGVEAVRPEADVKEEQVEAELKRVQARSARTVPVEGRAIQDGDIVTIDYNGSVDGVEFEGGKAENYDLTIGSKTFIPGFEEQIMGHNVDDSFDVNVTFPAEYHAEHLAGKAAVFKVVIHAIKVKELPVLDDEFAKDVSEFDTLEAYKADLREGIAKSNKERSDREFENNVLKAAVDASEVDIPAIMVENEIDDLIESQSRQFQMQGVSFEQILQYSGQDIQTYRKSLEESAKIHVKTELVLKAIIKAENISLTDEEKDAELEKLAKRYSMTVDMIKKQVGNNLEHLFGGALLRKATDLLCERAISIAPTEEIKL</sequence>
<dbReference type="InterPro" id="IPR008880">
    <property type="entry name" value="Trigger_fac_C"/>
</dbReference>
<dbReference type="AlphaFoldDB" id="A0A133YHC4"/>
<dbReference type="SUPFAM" id="SSF54534">
    <property type="entry name" value="FKBP-like"/>
    <property type="match status" value="1"/>
</dbReference>
<evidence type="ECO:0000256" key="6">
    <source>
        <dbReference type="ARBA" id="ARBA00023110"/>
    </source>
</evidence>
<evidence type="ECO:0000313" key="17">
    <source>
        <dbReference type="Proteomes" id="UP000070080"/>
    </source>
</evidence>
<gene>
    <name evidence="12" type="primary">tig</name>
    <name evidence="16" type="ORF">HMPREF1872_00285</name>
</gene>
<dbReference type="GO" id="GO:0051301">
    <property type="term" value="P:cell division"/>
    <property type="evidence" value="ECO:0007669"/>
    <property type="project" value="UniProtKB-KW"/>
</dbReference>
<evidence type="ECO:0000256" key="5">
    <source>
        <dbReference type="ARBA" id="ARBA00022618"/>
    </source>
</evidence>
<evidence type="ECO:0000256" key="13">
    <source>
        <dbReference type="PROSITE-ProRule" id="PRU00277"/>
    </source>
</evidence>
<dbReference type="GO" id="GO:0005737">
    <property type="term" value="C:cytoplasm"/>
    <property type="evidence" value="ECO:0007669"/>
    <property type="project" value="UniProtKB-SubCell"/>
</dbReference>
<dbReference type="InterPro" id="IPR036611">
    <property type="entry name" value="Trigger_fac_ribosome-bd_sf"/>
</dbReference>
<proteinExistence type="inferred from homology"/>
<comment type="function">
    <text evidence="10 12">Involved in protein export. Acts as a chaperone by maintaining the newly synthesized protein in an open conformation. Functions as a peptidyl-prolyl cis-trans isomerase.</text>
</comment>
<evidence type="ECO:0000256" key="9">
    <source>
        <dbReference type="ARBA" id="ARBA00023306"/>
    </source>
</evidence>
<comment type="caution">
    <text evidence="16">The sequence shown here is derived from an EMBL/GenBank/DDBJ whole genome shotgun (WGS) entry which is preliminary data.</text>
</comment>
<dbReference type="EMBL" id="LSCV01000002">
    <property type="protein sequence ID" value="KXB42596.1"/>
    <property type="molecule type" value="Genomic_DNA"/>
</dbReference>
<comment type="catalytic activity">
    <reaction evidence="1 12 13">
        <text>[protein]-peptidylproline (omega=180) = [protein]-peptidylproline (omega=0)</text>
        <dbReference type="Rhea" id="RHEA:16237"/>
        <dbReference type="Rhea" id="RHEA-COMP:10747"/>
        <dbReference type="Rhea" id="RHEA-COMP:10748"/>
        <dbReference type="ChEBI" id="CHEBI:83833"/>
        <dbReference type="ChEBI" id="CHEBI:83834"/>
        <dbReference type="EC" id="5.2.1.8"/>
    </reaction>
</comment>
<evidence type="ECO:0000256" key="4">
    <source>
        <dbReference type="ARBA" id="ARBA00016902"/>
    </source>
</evidence>
<comment type="domain">
    <text evidence="12">Consists of 3 domains; the N-terminus binds the ribosome, the middle domain has PPIase activity, while the C-terminus has intrinsic chaperone activity on its own.</text>
</comment>
<dbReference type="GO" id="GO:0051083">
    <property type="term" value="P:'de novo' cotranslational protein folding"/>
    <property type="evidence" value="ECO:0007669"/>
    <property type="project" value="TreeGrafter"/>
</dbReference>
<keyword evidence="5 12" id="KW-0132">Cell division</keyword>
<dbReference type="SUPFAM" id="SSF109998">
    <property type="entry name" value="Triger factor/SurA peptide-binding domain-like"/>
    <property type="match status" value="1"/>
</dbReference>
<dbReference type="OrthoDB" id="9767721at2"/>
<dbReference type="FunFam" id="3.10.50.40:FF:000001">
    <property type="entry name" value="Trigger factor"/>
    <property type="match status" value="1"/>
</dbReference>
<dbReference type="PANTHER" id="PTHR30560:SF3">
    <property type="entry name" value="TRIGGER FACTOR-LIKE PROTEIN TIG, CHLOROPLASTIC"/>
    <property type="match status" value="1"/>
</dbReference>
<keyword evidence="9 12" id="KW-0131">Cell cycle</keyword>
<dbReference type="Proteomes" id="UP000070080">
    <property type="component" value="Unassembled WGS sequence"/>
</dbReference>
<feature type="domain" description="PPIase FKBP-type" evidence="15">
    <location>
        <begin position="180"/>
        <end position="270"/>
    </location>
</feature>
<keyword evidence="8 12" id="KW-0413">Isomerase</keyword>
<evidence type="ECO:0000256" key="11">
    <source>
        <dbReference type="ARBA" id="ARBA00029986"/>
    </source>
</evidence>
<dbReference type="GO" id="GO:0015031">
    <property type="term" value="P:protein transport"/>
    <property type="evidence" value="ECO:0007669"/>
    <property type="project" value="UniProtKB-UniRule"/>
</dbReference>
<dbReference type="GO" id="GO:0043335">
    <property type="term" value="P:protein unfolding"/>
    <property type="evidence" value="ECO:0007669"/>
    <property type="project" value="TreeGrafter"/>
</dbReference>
<dbReference type="InterPro" id="IPR001179">
    <property type="entry name" value="PPIase_FKBP_dom"/>
</dbReference>
<dbReference type="Pfam" id="PF00254">
    <property type="entry name" value="FKBP_C"/>
    <property type="match status" value="1"/>
</dbReference>
<keyword evidence="6 12" id="KW-0697">Rotamase</keyword>
<dbReference type="Pfam" id="PF05697">
    <property type="entry name" value="Trigger_N"/>
    <property type="match status" value="1"/>
</dbReference>
<dbReference type="STRING" id="1497955.HMPREF1872_00285"/>
<protein>
    <recommendedName>
        <fullName evidence="4 12">Trigger factor</fullName>
        <shortName evidence="12">TF</shortName>
        <ecNumber evidence="3 12">5.2.1.8</ecNumber>
    </recommendedName>
    <alternativeName>
        <fullName evidence="11 12">PPIase</fullName>
    </alternativeName>
</protein>
<dbReference type="EC" id="5.2.1.8" evidence="3 12"/>
<accession>A0A133YHC4</accession>
<dbReference type="Gene3D" id="1.10.3120.10">
    <property type="entry name" value="Trigger factor, C-terminal domain"/>
    <property type="match status" value="1"/>
</dbReference>
<organism evidence="16 17">
    <name type="scientific">Amygdalobacter nucleatus</name>
    <dbReference type="NCBI Taxonomy" id="3029274"/>
    <lineage>
        <taxon>Bacteria</taxon>
        <taxon>Bacillati</taxon>
        <taxon>Bacillota</taxon>
        <taxon>Clostridia</taxon>
        <taxon>Eubacteriales</taxon>
        <taxon>Oscillospiraceae</taxon>
        <taxon>Amygdalobacter</taxon>
    </lineage>
</organism>
<dbReference type="GO" id="GO:0044183">
    <property type="term" value="F:protein folding chaperone"/>
    <property type="evidence" value="ECO:0007669"/>
    <property type="project" value="TreeGrafter"/>
</dbReference>
<dbReference type="GO" id="GO:0003755">
    <property type="term" value="F:peptidyl-prolyl cis-trans isomerase activity"/>
    <property type="evidence" value="ECO:0007669"/>
    <property type="project" value="UniProtKB-UniRule"/>
</dbReference>
<dbReference type="Gene3D" id="3.10.50.40">
    <property type="match status" value="1"/>
</dbReference>
<dbReference type="InterPro" id="IPR005215">
    <property type="entry name" value="Trig_fac"/>
</dbReference>
<dbReference type="HAMAP" id="MF_00303">
    <property type="entry name" value="Trigger_factor_Tig"/>
    <property type="match status" value="1"/>
</dbReference>
<dbReference type="InterPro" id="IPR046357">
    <property type="entry name" value="PPIase_dom_sf"/>
</dbReference>
<evidence type="ECO:0000256" key="3">
    <source>
        <dbReference type="ARBA" id="ARBA00013194"/>
    </source>
</evidence>
<dbReference type="SUPFAM" id="SSF102735">
    <property type="entry name" value="Trigger factor ribosome-binding domain"/>
    <property type="match status" value="1"/>
</dbReference>
<keyword evidence="12" id="KW-0963">Cytoplasm</keyword>
<evidence type="ECO:0000256" key="1">
    <source>
        <dbReference type="ARBA" id="ARBA00000971"/>
    </source>
</evidence>
<keyword evidence="17" id="KW-1185">Reference proteome</keyword>
<evidence type="ECO:0000256" key="12">
    <source>
        <dbReference type="HAMAP-Rule" id="MF_00303"/>
    </source>
</evidence>
<dbReference type="InterPro" id="IPR027304">
    <property type="entry name" value="Trigger_fact/SurA_dom_sf"/>
</dbReference>
<dbReference type="InterPro" id="IPR037041">
    <property type="entry name" value="Trigger_fac_C_sf"/>
</dbReference>
<evidence type="ECO:0000256" key="7">
    <source>
        <dbReference type="ARBA" id="ARBA00023186"/>
    </source>
</evidence>
<dbReference type="NCBIfam" id="TIGR00115">
    <property type="entry name" value="tig"/>
    <property type="match status" value="1"/>
</dbReference>
<dbReference type="InterPro" id="IPR008881">
    <property type="entry name" value="Trigger_fac_ribosome-bd_bac"/>
</dbReference>
<evidence type="ECO:0000256" key="10">
    <source>
        <dbReference type="ARBA" id="ARBA00024849"/>
    </source>
</evidence>
<evidence type="ECO:0000256" key="14">
    <source>
        <dbReference type="RuleBase" id="RU003914"/>
    </source>
</evidence>
<dbReference type="GO" id="GO:0043022">
    <property type="term" value="F:ribosome binding"/>
    <property type="evidence" value="ECO:0007669"/>
    <property type="project" value="TreeGrafter"/>
</dbReference>
<dbReference type="PANTHER" id="PTHR30560">
    <property type="entry name" value="TRIGGER FACTOR CHAPERONE AND PEPTIDYL-PROLYL CIS/TRANS ISOMERASE"/>
    <property type="match status" value="1"/>
</dbReference>
<dbReference type="PIRSF" id="PIRSF003095">
    <property type="entry name" value="Trigger_factor"/>
    <property type="match status" value="1"/>
</dbReference>